<dbReference type="GeneID" id="71990617"/>
<evidence type="ECO:0000256" key="1">
    <source>
        <dbReference type="ARBA" id="ARBA00004924"/>
    </source>
</evidence>
<dbReference type="PROSITE" id="PS50075">
    <property type="entry name" value="CARRIER"/>
    <property type="match status" value="6"/>
</dbReference>
<dbReference type="GO" id="GO:0016874">
    <property type="term" value="F:ligase activity"/>
    <property type="evidence" value="ECO:0007669"/>
    <property type="project" value="UniProtKB-KW"/>
</dbReference>
<dbReference type="CDD" id="cd19542">
    <property type="entry name" value="CT_NRPS-like"/>
    <property type="match status" value="1"/>
</dbReference>
<evidence type="ECO:0000256" key="6">
    <source>
        <dbReference type="SAM" id="MobiDB-lite"/>
    </source>
</evidence>
<evidence type="ECO:0000256" key="4">
    <source>
        <dbReference type="ARBA" id="ARBA00022598"/>
    </source>
</evidence>
<accession>A0A9Q8PC08</accession>
<dbReference type="GO" id="GO:0010106">
    <property type="term" value="P:cellular response to iron ion starvation"/>
    <property type="evidence" value="ECO:0007669"/>
    <property type="project" value="UniProtKB-ARBA"/>
</dbReference>
<dbReference type="RefSeq" id="XP_047764082.1">
    <property type="nucleotide sequence ID" value="XM_047909887.1"/>
</dbReference>
<dbReference type="InterPro" id="IPR020845">
    <property type="entry name" value="AMP-binding_CS"/>
</dbReference>
<gene>
    <name evidence="8" type="ORF">CLAFUR5_10739</name>
</gene>
<dbReference type="SMART" id="SM00823">
    <property type="entry name" value="PKS_PP"/>
    <property type="match status" value="6"/>
</dbReference>
<dbReference type="InterPro" id="IPR042099">
    <property type="entry name" value="ANL_N_sf"/>
</dbReference>
<feature type="domain" description="Carrier" evidence="7">
    <location>
        <begin position="3793"/>
        <end position="3866"/>
    </location>
</feature>
<dbReference type="InterPro" id="IPR023213">
    <property type="entry name" value="CAT-like_dom_sf"/>
</dbReference>
<dbReference type="InterPro" id="IPR001242">
    <property type="entry name" value="Condensation_dom"/>
</dbReference>
<dbReference type="InterPro" id="IPR020806">
    <property type="entry name" value="PKS_PP-bd"/>
</dbReference>
<dbReference type="InterPro" id="IPR009081">
    <property type="entry name" value="PP-bd_ACP"/>
</dbReference>
<dbReference type="Pfam" id="PF00501">
    <property type="entry name" value="AMP-binding"/>
    <property type="match status" value="3"/>
</dbReference>
<dbReference type="NCBIfam" id="NF003417">
    <property type="entry name" value="PRK04813.1"/>
    <property type="match status" value="3"/>
</dbReference>
<dbReference type="Gene3D" id="3.30.300.30">
    <property type="match status" value="3"/>
</dbReference>
<feature type="domain" description="Carrier" evidence="7">
    <location>
        <begin position="1602"/>
        <end position="1679"/>
    </location>
</feature>
<dbReference type="FunFam" id="3.40.50.980:FF:000001">
    <property type="entry name" value="Non-ribosomal peptide synthetase"/>
    <property type="match status" value="1"/>
</dbReference>
<comment type="pathway">
    <text evidence="1">Siderophore biosynthesis.</text>
</comment>
<dbReference type="Gene3D" id="1.10.1200.10">
    <property type="entry name" value="ACP-like"/>
    <property type="match status" value="5"/>
</dbReference>
<dbReference type="Pfam" id="PF00668">
    <property type="entry name" value="Condensation"/>
    <property type="match status" value="6"/>
</dbReference>
<dbReference type="GO" id="GO:0005737">
    <property type="term" value="C:cytoplasm"/>
    <property type="evidence" value="ECO:0007669"/>
    <property type="project" value="TreeGrafter"/>
</dbReference>
<dbReference type="FunFam" id="3.40.50.12780:FF:000024">
    <property type="entry name" value="Nonribosomal siderophore peptide synthase SidC"/>
    <property type="match status" value="2"/>
</dbReference>
<keyword evidence="9" id="KW-1185">Reference proteome</keyword>
<dbReference type="InterPro" id="IPR000873">
    <property type="entry name" value="AMP-dep_synth/lig_dom"/>
</dbReference>
<feature type="domain" description="Carrier" evidence="7">
    <location>
        <begin position="2162"/>
        <end position="2238"/>
    </location>
</feature>
<comment type="similarity">
    <text evidence="5">Belongs to the NRP synthetase family.</text>
</comment>
<dbReference type="EMBL" id="CP090169">
    <property type="protein sequence ID" value="UJO19716.1"/>
    <property type="molecule type" value="Genomic_DNA"/>
</dbReference>
<sequence length="4893" mass="538147">MAVPLSISNGTPRKLPGPQLLHELVPRQGKDGAVAIEHTNEDGRTSLLDYDTFHTQTDALARRITSTIKRSATHSKRLIIPILIPQSPELYISQLATLKAGGAFCPIVLDVPEDRLRFILADVSATVLLTIFTFRQQLPDLEDVRIIEVDDVGDDTEDVAGTNLPSVTPQDPAYIMYTSGSTGQPKGVVLSHSAATQALLAHDLHIPNFSRFLQFASPTFDVSVFEIFFPWFRGQTLISCDRRRLLNDLPLAINELDVDACELTPSVASSLLRGRASVPSLKVLLTIGEMLKPSVVEEFGGNTDEPAVLHGMYGPTEATIHCTLQTHFPKDKSCNAIGVPLETVSAFVIKVSTESESTKAPAIEILPIGEEGELAVGGYQIADGYLNRDEQTRSVFVPHADHGIMYRTGDRAKMLPDGSLECLGRISSGQVKLRGQRIELGEIEHAASRTPGCRDVVAEVLSGSLVVFCVREDKTVDRSAILATCRKWLPAFMVPADVVMLEALPYLASGKCDRKALRAQYEESQTPEGDGEPADSETTKSAIEVLGKVLQCKVSSGSNLAALGLDSLASIRLASELRKAGFRQLDAGDILSARNPVDLEAVLEKVDESQTIEPHLETERSYRKDLDNALSSMLPSEVVDAIDTAFPCTPVQSAMLVETDKDPQAYCNWVELRVHDQNDLTVLVEAFRKLAEMHSLLRAGFVAINGLKYSYATVVWKDFLPDQIQQMQKLKYDFRLENRRDLQRASRFQFVRKGTSSHILLQLHHALFDQWAIDILKSDLVSILAGQELRQIETFQAVSNYHISKADEAQSASAMDFWQQHLRGMTPTTIPLMRGQDVSSNLQRTEWRTLSCQSSMVKKKAREFGCSSPAIFQSALAIVLGSYVGLSDVTFGSVFSGRTIPVQGVDGIFGPCLATLPFRIDFSTASTCKDLLGAVTGLNRAMQEHVLTPPTTIRQAAGAAPGVPLFDTLFVWQETAFAIDQECHIEVIDSQDRLEFNLVLEFEPTGTGIKTRATYQRKLMSASQADILLQQIDAIAGMLLDHPDDSTEGLLDHLQPELQSVSNPEPTTYASSFELTEVIQSRANQDPEATAILFADSLDVKEPRFSSMTYSKLDGRANEMAHRLIAAGLKPSGTVCICMEKCIDLYVAMLASLKAGAGYLPLVPETPAARIQAILAQAEVSVFVCNDDTIGIFEPLTNRPILTIDTMSLASSPDTDPKIAQTGSRIAYLVFTSGSTGEPKGVAVTMDNLKGNLAVLAELYGPQPGDRLLQSCSQAFDVSVFEIFFAFYTGMCLCSATKDVMYRDFEHSIRSFHATHLSLTPTVAALVNPKNVPEVHFLVTAGEGITEKVHRLWAGNGLHQGYGPSETTNICSVKMNLSQDDVLGNIGPPFKNTSAFVLAPEGDFRILPTGAYGEFAFGGEQVFRGYVGRDDLNASKIIDHPVYGRVYRSGDMGRILPDGTLLIAGRLDDQIKIRGNRVELGELNSIVSDHPGVHDCTTIVLGEGSNDQTLATFWVPSNSRSLAEDALVVEPSGSQLVGQLFDRLEDSVPAYMVPSFLVPLSRLPMTTQGKLDKRLLRSTFEKLEGSARESFSRAQENSTGDGPETPIESSIGDALAGMLQIPLANISRHSSFFALGLNSLNAIQLARSLENSLGTSLSVTTILRHSSVARLARTLSQAVDDTEDSVIDVHEVLKGDFIEEIRTAFAKRGYTIDTILPCTPLQQAMLSASATQEKGAYCNSTKLNVPGDLRKLQDCWYEMMRRHAILRTSFTETPLAAHPYAQVILEDPPLPWYNIREPARSPAKMNGHANGHVNGHANGHPTGTFGTQSDVPAVTPEAPIRIDQDGSDIYLHMHHAIYDGISVSNLFEEIQCLYDGQPLPPSVSFEPFLSRVLAQNGPDAVDFWSSRMKGFHPHPLPIRAEAGQHDEAVFERTIALEPTELSTFSERYACTSLVVLQAALVKTLACLQNVTDVCFGNVVSGRLMPVQNIDRLVAPCFNTIPLRTRLDSIRTNLDLIHDLHRTNVETLKFQLTAPRHIQPLSATPSEHLFDSVLLVQPPPSDADLWAVEEDDMDMGIPLVIEITPRISHFHLTMHYMPQKVPASLVSGITDGFIAGLMSCLRFPSSPVGQFLDFNTARIANKLPPTASTTSANGVQEADDNSTEWDAGASAVRSIFARLANIDQTKIGKQTSLYQVGLDSLNAVQVASRLREQGFKVDAADVMQYQSPAALASFFQSRQVDSTHGSGSSVDLAAFELTHKTRIVESLGLEKDLLEAVRPCTATQNGMLAQYLQSQGAYYFNHSTYAVPKEYSFEDIKRAWSAVEQKNQVLRMGFCQLDDAAQPFAMLIYQPQTLLDKAFIHCDNQDDNEVERLASKEVFKALHLPAWRVSLIDLQQGRRMCLSIHHALYDANSLRILMDDFARALHSQDLGPVVDIDKELSTQLEGAQQQKDEREKYWKTTLQSAQLLKFPSLTPAMIKDARASSTQLWSQVDLARLEQFCKVEGVTVQALGQTVWALLLAAYLGEPAVTFGTVFSGFASHAAKPVAFPTISTVPVFCNTSKVSSEIIRDMVSYNAAAQRHRFAALADIQRYAGSAGQSLFDTIFIYQKSASGGEDHFNWQSISDSLGIDYTASMEMEAQSSGKPSLRLTYDTKHLPDDHAVLMLEQYDMILAELIDKKQGNRARDNKLLSYSAPKEDTLPSPVSLLHEFLEVTAQQYPDKPALEFIYDLDNGQKGRRHWNYREVNQRANQVAHLILEQDVQPGSVIAVCMSKCPEASFAFAGILKAGCSFLAMDPELPIARRTFIVEDSKSQLLFVDSGKRDDEIARVVKNIELTEHVLKDLPSHGVKIPRVDPSATSYCLYTSGTTGTPKGCELTHENAVQAMLAFQRLFAGHWTESSRWLQFASYWFDVSILEQFWSWSVAITVVGAPRDLVLEDIPGFIREANITHIDLTPSLARLVMPEEVPSLHNHVFITGGEALKQEIIDRWGPYKTICNGYGPTEATIGVTMNRFIGEDAKPSNIGLCFDNVGAYVFIPGSDDIVMRGAVGELCISGKLVGKGYLNRPDLTAKAFPYLKRHGETVYRTGDLVRLLADGSVSFIGRADTQAKLRGQRLEIDEIDAVIKACSEQVHDVASLVVKADGNREMLVSFPVDASARSRDLHFVSSTDSTKLVQVADRACRDHLPGYMVPTHIVPLSKLPLTVNNKVDTKRLVALFSSLTTQDLQQLKGEQANSRALRPAEQKVAKVLGRLLSTSTSEMTPSSNIFSLGLSSVSAINFATQLKRAGFESANVAKIMKHPNIDRLAKAISSEEAESQEDRNSIRQAQLAMTAFAQQHRGSAAQTLNVRASEVEALAPCTPLQGGLLIESLKSSKRPYFNHFWYDVTALDKERLEAAVQKLISSIPILRTAFVRTDEGFAQVVLRERKDLLESITTDGNDIEALLGKQKAHWAKEADDDVSRPLEVLLVSSSTRTVMSMHAHHATYDGISWDLTMQRLAQLYETSDPIECGPNLFDVLPYGPLCHRQDASVFWRDRLGNVPFVPLRSNAKGSNSGSLSLQAQVPNSDGLEKLRRKLGVSHQALLQAAFCVAVHQFSPQTQTYGVVLSGRSIAYDDAGTVIGPMFNTLPYTLSLQASQTWTQYLQRGHQTNAETLPFQHTPLREIRKACSRDPSDPMFDVLFVFQRPEADETSADALFKPMETFIPAEYPLAVEVELHNSGEISITVDAQHECAEDADLQEIIDSFQRALDAISQSPDQAISASFAVVENETPPPEQNRSRRDLEQLDGVVDFDWTDNAKLLRDAIAQVAGCSSDDVTEHSAIFTLGLDSIDVVKLASRLKRAGISVPVSKILQAQTIPRILDSVQDTSQSAAQASSVSQLAALEDRLQAMRKGWSSDFVASVERVLPAAPGQEALIADMIKSDFKDYYNFDVLRLHDDVDMERLKSAWQTVVDASAILRTTFVEVADPDIDVVFAQVVHKSTPLRFAESSASDVDELGAKIEEIREDVRSSHARSSPTRLSIVRVGRDQYLILSLAHAQYDGHSLALLHLDVANAYQGTFEPRPLYDETIDLALSAINDNALDFWRSTLTGAKITRFSNAQDDANTATHYRDRTSSTSGSAARAICKRLGVSVQALMQTAWSLLLAHYTQEFEILYGLVLSCRDSEHAQEVLFPTMNTVPMRATLHGTGVDMLRSVQATINDVRQYQRTPLRAIQAACSKVIDTSGSLSHGGLFDTLFIYQHHEQHGNEQDSKLYESVDGSSSIEYPIAVEAEVVEDEIMIRASCKEQALDQRATEGLLKKFDHVLDFLVSSAEKPLMDFQPGRVSICGLPSFPMRDESLSRQTTNVTIHDAEEDEEETDSPQLASIRAAMARVAKVPEGEVTSHSSIDSLGIDSISAIKVAALLRKQSVKLSVSEMLKAQTPLRMARSVQSASANPRPNGVTSKEVISTALGGIDRQHVAKAAGIEMEDIEMIMPATAGQVYMLSMWQKTGGELFCPTFSYHLKGKSSTTDVKRAWHQVVRSNSILRTVFVQPPGGQDLLQLVLTEPANSFSVGSGEPKLDSQPLVALRMEPGEGATLLRLKIQHALYDAVSLPLLIHDLQAALNGQRSAMPSINFTDFVAQAVSADVRRAREDFWTRYLANVTALKLHKPRPKGSRKVQVFQPSVFTSCDQLRQKARSAQVTVQGLLFAMYAKIYALHADGSVPAEDVVFGVYLANRSQLAELDRLPAPTLHLVPIRVGSPRKKNLFALANDIDNDLRDIGKADNATASLEEIRRWTGVKVDSFVNFLNLPDADEEETDKSTDTIDITQADDEWSSEVSRVVERPATSGSAPESLRNFAVSDAYQHAVDVEISMDNHRLGVGFFCLEDIFSLNEARTTIEEIKEQLNGLVHDM</sequence>
<dbReference type="FunFam" id="3.30.300.30:FF:000033">
    <property type="entry name" value="Nonribosomal siderophore peptide synthase SidC"/>
    <property type="match status" value="1"/>
</dbReference>
<evidence type="ECO:0000256" key="5">
    <source>
        <dbReference type="ARBA" id="ARBA00029454"/>
    </source>
</evidence>
<dbReference type="Gene3D" id="3.40.50.12780">
    <property type="entry name" value="N-terminal domain of ligase-like"/>
    <property type="match status" value="3"/>
</dbReference>
<dbReference type="InterPro" id="IPR010071">
    <property type="entry name" value="AA_adenyl_dom"/>
</dbReference>
<dbReference type="FunFam" id="3.30.300.30:FF:000015">
    <property type="entry name" value="Nonribosomal peptide synthase SidD"/>
    <property type="match status" value="1"/>
</dbReference>
<dbReference type="CDD" id="cd05918">
    <property type="entry name" value="A_NRPS_SidN3_like"/>
    <property type="match status" value="2"/>
</dbReference>
<dbReference type="SUPFAM" id="SSF56801">
    <property type="entry name" value="Acetyl-CoA synthetase-like"/>
    <property type="match status" value="3"/>
</dbReference>
<protein>
    <submittedName>
        <fullName evidence="8">Nonribosomal peptide synthase</fullName>
    </submittedName>
</protein>
<evidence type="ECO:0000256" key="3">
    <source>
        <dbReference type="ARBA" id="ARBA00022553"/>
    </source>
</evidence>
<dbReference type="PANTHER" id="PTHR45527">
    <property type="entry name" value="NONRIBOSOMAL PEPTIDE SYNTHETASE"/>
    <property type="match status" value="1"/>
</dbReference>
<feature type="domain" description="Carrier" evidence="7">
    <location>
        <begin position="4356"/>
        <end position="4432"/>
    </location>
</feature>
<evidence type="ECO:0000256" key="2">
    <source>
        <dbReference type="ARBA" id="ARBA00022450"/>
    </source>
</evidence>
<dbReference type="Gene3D" id="3.30.559.10">
    <property type="entry name" value="Chloramphenicol acetyltransferase-like domain"/>
    <property type="match status" value="6"/>
</dbReference>
<dbReference type="GO" id="GO:0043041">
    <property type="term" value="P:amino acid activation for nonribosomal peptide biosynthetic process"/>
    <property type="evidence" value="ECO:0007669"/>
    <property type="project" value="TreeGrafter"/>
</dbReference>
<dbReference type="NCBIfam" id="TIGR01733">
    <property type="entry name" value="AA-adenyl-dom"/>
    <property type="match status" value="2"/>
</dbReference>
<feature type="region of interest" description="Disordered" evidence="6">
    <location>
        <begin position="1586"/>
        <end position="1609"/>
    </location>
</feature>
<dbReference type="GO" id="GO:0031177">
    <property type="term" value="F:phosphopantetheine binding"/>
    <property type="evidence" value="ECO:0007669"/>
    <property type="project" value="InterPro"/>
</dbReference>
<dbReference type="GO" id="GO:0031169">
    <property type="term" value="P:ferrichrome biosynthetic process"/>
    <property type="evidence" value="ECO:0007669"/>
    <property type="project" value="UniProtKB-ARBA"/>
</dbReference>
<reference evidence="8" key="1">
    <citation type="submission" date="2021-12" db="EMBL/GenBank/DDBJ databases">
        <authorList>
            <person name="Zaccaron A."/>
            <person name="Stergiopoulos I."/>
        </authorList>
    </citation>
    <scope>NUCLEOTIDE SEQUENCE</scope>
    <source>
        <strain evidence="8">Race5_Kim</strain>
    </source>
</reference>
<evidence type="ECO:0000313" key="8">
    <source>
        <dbReference type="EMBL" id="UJO19716.1"/>
    </source>
</evidence>
<dbReference type="InterPro" id="IPR036736">
    <property type="entry name" value="ACP-like_sf"/>
</dbReference>
<keyword evidence="4" id="KW-0436">Ligase</keyword>
<dbReference type="SUPFAM" id="SSF47336">
    <property type="entry name" value="ACP-like"/>
    <property type="match status" value="5"/>
</dbReference>
<dbReference type="SMART" id="SM01294">
    <property type="entry name" value="PKS_PP_betabranch"/>
    <property type="match status" value="1"/>
</dbReference>
<keyword evidence="3" id="KW-0597">Phosphoprotein</keyword>
<reference evidence="8" key="2">
    <citation type="journal article" date="2022" name="Microb. Genom.">
        <title>A chromosome-scale genome assembly of the tomato pathogen Cladosporium fulvum reveals a compartmentalized genome architecture and the presence of a dispensable chromosome.</title>
        <authorList>
            <person name="Zaccaron A.Z."/>
            <person name="Chen L.H."/>
            <person name="Samaras A."/>
            <person name="Stergiopoulos I."/>
        </authorList>
    </citation>
    <scope>NUCLEOTIDE SEQUENCE</scope>
    <source>
        <strain evidence="8">Race5_Kim</strain>
    </source>
</reference>
<dbReference type="PROSITE" id="PS00455">
    <property type="entry name" value="AMP_BINDING"/>
    <property type="match status" value="2"/>
</dbReference>
<dbReference type="InterPro" id="IPR045851">
    <property type="entry name" value="AMP-bd_C_sf"/>
</dbReference>
<dbReference type="PANTHER" id="PTHR45527:SF1">
    <property type="entry name" value="FATTY ACID SYNTHASE"/>
    <property type="match status" value="1"/>
</dbReference>
<dbReference type="InterPro" id="IPR006162">
    <property type="entry name" value="Ppantetheine_attach_site"/>
</dbReference>
<feature type="domain" description="Carrier" evidence="7">
    <location>
        <begin position="3235"/>
        <end position="3312"/>
    </location>
</feature>
<proteinExistence type="inferred from homology"/>
<organism evidence="8 9">
    <name type="scientific">Passalora fulva</name>
    <name type="common">Tomato leaf mold</name>
    <name type="synonym">Cladosporium fulvum</name>
    <dbReference type="NCBI Taxonomy" id="5499"/>
    <lineage>
        <taxon>Eukaryota</taxon>
        <taxon>Fungi</taxon>
        <taxon>Dikarya</taxon>
        <taxon>Ascomycota</taxon>
        <taxon>Pezizomycotina</taxon>
        <taxon>Dothideomycetes</taxon>
        <taxon>Dothideomycetidae</taxon>
        <taxon>Mycosphaerellales</taxon>
        <taxon>Mycosphaerellaceae</taxon>
        <taxon>Fulvia</taxon>
    </lineage>
</organism>
<name>A0A9Q8PC08_PASFU</name>
<dbReference type="Pfam" id="PF00550">
    <property type="entry name" value="PP-binding"/>
    <property type="match status" value="6"/>
</dbReference>
<feature type="domain" description="Carrier" evidence="7">
    <location>
        <begin position="533"/>
        <end position="607"/>
    </location>
</feature>
<dbReference type="PROSITE" id="PS00012">
    <property type="entry name" value="PHOSPHOPANTETHEINE"/>
    <property type="match status" value="5"/>
</dbReference>
<dbReference type="Proteomes" id="UP000756132">
    <property type="component" value="Chromosome 7"/>
</dbReference>
<evidence type="ECO:0000313" key="9">
    <source>
        <dbReference type="Proteomes" id="UP000756132"/>
    </source>
</evidence>
<dbReference type="Gene3D" id="3.30.559.30">
    <property type="entry name" value="Nonribosomal peptide synthetase, condensation domain"/>
    <property type="match status" value="6"/>
</dbReference>
<dbReference type="OrthoDB" id="416786at2759"/>
<evidence type="ECO:0000259" key="7">
    <source>
        <dbReference type="PROSITE" id="PS50075"/>
    </source>
</evidence>
<keyword evidence="2" id="KW-0596">Phosphopantetheine</keyword>
<dbReference type="SUPFAM" id="SSF52777">
    <property type="entry name" value="CoA-dependent acyltransferases"/>
    <property type="match status" value="12"/>
</dbReference>
<dbReference type="KEGG" id="ffu:CLAFUR5_10739"/>